<proteinExistence type="predicted"/>
<reference evidence="2" key="1">
    <citation type="journal article" date="2019" name="Int. J. Syst. Evol. Microbiol.">
        <title>The Global Catalogue of Microorganisms (GCM) 10K type strain sequencing project: providing services to taxonomists for standard genome sequencing and annotation.</title>
        <authorList>
            <consortium name="The Broad Institute Genomics Platform"/>
            <consortium name="The Broad Institute Genome Sequencing Center for Infectious Disease"/>
            <person name="Wu L."/>
            <person name="Ma J."/>
        </authorList>
    </citation>
    <scope>NUCLEOTIDE SEQUENCE [LARGE SCALE GENOMIC DNA]</scope>
    <source>
        <strain evidence="2">CCUG 61484</strain>
    </source>
</reference>
<organism evidence="1 2">
    <name type="scientific">Mucilaginibacter litoreus</name>
    <dbReference type="NCBI Taxonomy" id="1048221"/>
    <lineage>
        <taxon>Bacteria</taxon>
        <taxon>Pseudomonadati</taxon>
        <taxon>Bacteroidota</taxon>
        <taxon>Sphingobacteriia</taxon>
        <taxon>Sphingobacteriales</taxon>
        <taxon>Sphingobacteriaceae</taxon>
        <taxon>Mucilaginibacter</taxon>
    </lineage>
</organism>
<dbReference type="EMBL" id="JBHTHZ010000002">
    <property type="protein sequence ID" value="MFD0792828.1"/>
    <property type="molecule type" value="Genomic_DNA"/>
</dbReference>
<gene>
    <name evidence="1" type="ORF">ACFQZX_04325</name>
</gene>
<evidence type="ECO:0000313" key="2">
    <source>
        <dbReference type="Proteomes" id="UP001597010"/>
    </source>
</evidence>
<dbReference type="PROSITE" id="PS51257">
    <property type="entry name" value="PROKAR_LIPOPROTEIN"/>
    <property type="match status" value="1"/>
</dbReference>
<accession>A0ABW3AP72</accession>
<protein>
    <submittedName>
        <fullName evidence="1">Uncharacterized protein</fullName>
    </submittedName>
</protein>
<name>A0ABW3AP72_9SPHI</name>
<dbReference type="Proteomes" id="UP001597010">
    <property type="component" value="Unassembled WGS sequence"/>
</dbReference>
<keyword evidence="2" id="KW-1185">Reference proteome</keyword>
<evidence type="ECO:0000313" key="1">
    <source>
        <dbReference type="EMBL" id="MFD0792828.1"/>
    </source>
</evidence>
<sequence length="190" mass="21927">MYWCKSISKNYLITGVLLLLGGLYACDKPQIKETGAELKYFDLKGFFKADSARLAKLNPMINKTVDHNGEKESKQLHIANWGAEFNLFKESDINKPSWRNSYSVQQNADSTVYKARYPELKTRQIIIRKTSGKITSVTIYNSTHNFLYSTTERLVYAPDAYYYIEKDQHIKLIGNNNYRIKANFSGAQQQ</sequence>
<comment type="caution">
    <text evidence="1">The sequence shown here is derived from an EMBL/GenBank/DDBJ whole genome shotgun (WGS) entry which is preliminary data.</text>
</comment>